<keyword evidence="2" id="KW-1185">Reference proteome</keyword>
<evidence type="ECO:0000313" key="1">
    <source>
        <dbReference type="EMBL" id="KAF7275061.1"/>
    </source>
</evidence>
<name>A0A834I967_RHYFE</name>
<sequence length="58" mass="7139">EEKHLLDARYYEYVYEREQYQQVDPDYVVAAHAGVFNVGDFYREIPVTRYRFAFLNKR</sequence>
<comment type="caution">
    <text evidence="1">The sequence shown here is derived from an EMBL/GenBank/DDBJ whole genome shotgun (WGS) entry which is preliminary data.</text>
</comment>
<reference evidence="1" key="1">
    <citation type="submission" date="2020-08" db="EMBL/GenBank/DDBJ databases">
        <title>Genome sequencing and assembly of the red palm weevil Rhynchophorus ferrugineus.</title>
        <authorList>
            <person name="Dias G.B."/>
            <person name="Bergman C.M."/>
            <person name="Manee M."/>
        </authorList>
    </citation>
    <scope>NUCLEOTIDE SEQUENCE</scope>
    <source>
        <strain evidence="1">AA-2017</strain>
        <tissue evidence="1">Whole larva</tissue>
    </source>
</reference>
<evidence type="ECO:0000313" key="2">
    <source>
        <dbReference type="Proteomes" id="UP000625711"/>
    </source>
</evidence>
<protein>
    <submittedName>
        <fullName evidence="1">Uncharacterized protein</fullName>
    </submittedName>
</protein>
<gene>
    <name evidence="1" type="ORF">GWI33_012223</name>
</gene>
<accession>A0A834I967</accession>
<organism evidence="1 2">
    <name type="scientific">Rhynchophorus ferrugineus</name>
    <name type="common">Red palm weevil</name>
    <name type="synonym">Curculio ferrugineus</name>
    <dbReference type="NCBI Taxonomy" id="354439"/>
    <lineage>
        <taxon>Eukaryota</taxon>
        <taxon>Metazoa</taxon>
        <taxon>Ecdysozoa</taxon>
        <taxon>Arthropoda</taxon>
        <taxon>Hexapoda</taxon>
        <taxon>Insecta</taxon>
        <taxon>Pterygota</taxon>
        <taxon>Neoptera</taxon>
        <taxon>Endopterygota</taxon>
        <taxon>Coleoptera</taxon>
        <taxon>Polyphaga</taxon>
        <taxon>Cucujiformia</taxon>
        <taxon>Curculionidae</taxon>
        <taxon>Dryophthorinae</taxon>
        <taxon>Rhynchophorus</taxon>
    </lineage>
</organism>
<dbReference type="AlphaFoldDB" id="A0A834I967"/>
<proteinExistence type="predicted"/>
<dbReference type="Proteomes" id="UP000625711">
    <property type="component" value="Unassembled WGS sequence"/>
</dbReference>
<feature type="non-terminal residue" evidence="1">
    <location>
        <position position="1"/>
    </location>
</feature>
<dbReference type="EMBL" id="JAACXV010011454">
    <property type="protein sequence ID" value="KAF7275061.1"/>
    <property type="molecule type" value="Genomic_DNA"/>
</dbReference>